<comment type="caution">
    <text evidence="4">The sequence shown here is derived from an EMBL/GenBank/DDBJ whole genome shotgun (WGS) entry which is preliminary data.</text>
</comment>
<dbReference type="SUPFAM" id="SSF51735">
    <property type="entry name" value="NAD(P)-binding Rossmann-fold domains"/>
    <property type="match status" value="1"/>
</dbReference>
<dbReference type="PRINTS" id="PR00081">
    <property type="entry name" value="GDHRDH"/>
</dbReference>
<evidence type="ECO:0000313" key="4">
    <source>
        <dbReference type="EMBL" id="GLS44101.1"/>
    </source>
</evidence>
<dbReference type="Gene3D" id="3.40.50.720">
    <property type="entry name" value="NAD(P)-binding Rossmann-like Domain"/>
    <property type="match status" value="1"/>
</dbReference>
<dbReference type="EMBL" id="BSPG01000009">
    <property type="protein sequence ID" value="GLS44101.1"/>
    <property type="molecule type" value="Genomic_DNA"/>
</dbReference>
<proteinExistence type="inferred from homology"/>
<gene>
    <name evidence="4" type="ORF">GCM10007884_20880</name>
</gene>
<name>A0ABQ6D219_9HYPH</name>
<keyword evidence="2" id="KW-0560">Oxidoreductase</keyword>
<feature type="region of interest" description="Disordered" evidence="3">
    <location>
        <begin position="1"/>
        <end position="21"/>
    </location>
</feature>
<protein>
    <submittedName>
        <fullName evidence="4">Oxidoreductase</fullName>
    </submittedName>
</protein>
<comment type="similarity">
    <text evidence="1">Belongs to the short-chain dehydrogenases/reductases (SDR) family.</text>
</comment>
<dbReference type="PANTHER" id="PTHR24320:SF272">
    <property type="entry name" value="NAD(P)-BINDING ROSSMANN-FOLD SUPERFAMILY PROTEIN"/>
    <property type="match status" value="1"/>
</dbReference>
<evidence type="ECO:0000256" key="2">
    <source>
        <dbReference type="ARBA" id="ARBA00023002"/>
    </source>
</evidence>
<dbReference type="Pfam" id="PF00106">
    <property type="entry name" value="adh_short"/>
    <property type="match status" value="1"/>
</dbReference>
<dbReference type="PANTHER" id="PTHR24320">
    <property type="entry name" value="RETINOL DEHYDROGENASE"/>
    <property type="match status" value="1"/>
</dbReference>
<reference evidence="5" key="1">
    <citation type="journal article" date="2019" name="Int. J. Syst. Evol. Microbiol.">
        <title>The Global Catalogue of Microorganisms (GCM) 10K type strain sequencing project: providing services to taxonomists for standard genome sequencing and annotation.</title>
        <authorList>
            <consortium name="The Broad Institute Genomics Platform"/>
            <consortium name="The Broad Institute Genome Sequencing Center for Infectious Disease"/>
            <person name="Wu L."/>
            <person name="Ma J."/>
        </authorList>
    </citation>
    <scope>NUCLEOTIDE SEQUENCE [LARGE SCALE GENOMIC DNA]</scope>
    <source>
        <strain evidence="5">NBRC 107710</strain>
    </source>
</reference>
<evidence type="ECO:0000256" key="3">
    <source>
        <dbReference type="SAM" id="MobiDB-lite"/>
    </source>
</evidence>
<sequence length="337" mass="35486">MGAGGGHSPETSRDLHPMTTPFNAKSSADDVLAGIDLTGKRVLVTGVSAGLGVETARALVAHGARVTGAARDLEKASRALARSGAETVSVIALDLASLTSVRTCADALLADGRAFDLVICNAGVMAPPLGHTEDGFETQFGTNHLGHFVLVNRIVPLLYSGGRVVNLSSAGHRYSDVDLDDPNFERTPYDPWMGYGRSKTANILFSLEFDRRHKAQGVRATAVHPGGIATELGRHAFAEPGALQKRVDELNVERAAIGAPPFEMKSVPQGAATSVWAGVVASADEVGGRYCEDCRVSPLLTGEPSNAMTEGVRAYALDPERAAALWAKSEELVGERF</sequence>
<accession>A0ABQ6D219</accession>
<organism evidence="4 5">
    <name type="scientific">Methylobacterium brachythecii</name>
    <dbReference type="NCBI Taxonomy" id="1176177"/>
    <lineage>
        <taxon>Bacteria</taxon>
        <taxon>Pseudomonadati</taxon>
        <taxon>Pseudomonadota</taxon>
        <taxon>Alphaproteobacteria</taxon>
        <taxon>Hyphomicrobiales</taxon>
        <taxon>Methylobacteriaceae</taxon>
        <taxon>Methylobacterium</taxon>
    </lineage>
</organism>
<dbReference type="Proteomes" id="UP001156881">
    <property type="component" value="Unassembled WGS sequence"/>
</dbReference>
<evidence type="ECO:0000256" key="1">
    <source>
        <dbReference type="ARBA" id="ARBA00006484"/>
    </source>
</evidence>
<evidence type="ECO:0000313" key="5">
    <source>
        <dbReference type="Proteomes" id="UP001156881"/>
    </source>
</evidence>
<dbReference type="InterPro" id="IPR002347">
    <property type="entry name" value="SDR_fam"/>
</dbReference>
<keyword evidence="5" id="KW-1185">Reference proteome</keyword>
<dbReference type="InterPro" id="IPR036291">
    <property type="entry name" value="NAD(P)-bd_dom_sf"/>
</dbReference>